<dbReference type="SMART" id="SM00470">
    <property type="entry name" value="ParB"/>
    <property type="match status" value="1"/>
</dbReference>
<evidence type="ECO:0000313" key="5">
    <source>
        <dbReference type="EMBL" id="GAA2390440.1"/>
    </source>
</evidence>
<proteinExistence type="inferred from homology"/>
<dbReference type="Proteomes" id="UP001500058">
    <property type="component" value="Unassembled WGS sequence"/>
</dbReference>
<evidence type="ECO:0000256" key="3">
    <source>
        <dbReference type="SAM" id="MobiDB-lite"/>
    </source>
</evidence>
<evidence type="ECO:0000259" key="4">
    <source>
        <dbReference type="SMART" id="SM00470"/>
    </source>
</evidence>
<feature type="domain" description="ParB-like N-terminal" evidence="4">
    <location>
        <begin position="36"/>
        <end position="155"/>
    </location>
</feature>
<dbReference type="InterPro" id="IPR050336">
    <property type="entry name" value="Chromosome_partition/occlusion"/>
</dbReference>
<keyword evidence="2" id="KW-0159">Chromosome partition</keyword>
<comment type="similarity">
    <text evidence="1">Belongs to the ParB family.</text>
</comment>
<dbReference type="Pfam" id="PF02195">
    <property type="entry name" value="ParB_N"/>
    <property type="match status" value="1"/>
</dbReference>
<keyword evidence="6" id="KW-1185">Reference proteome</keyword>
<dbReference type="RefSeq" id="WP_344629871.1">
    <property type="nucleotide sequence ID" value="NZ_BAAATJ010000004.1"/>
</dbReference>
<protein>
    <submittedName>
        <fullName evidence="5">ParB/RepB/Spo0J family partition protein</fullName>
    </submittedName>
</protein>
<dbReference type="InterPro" id="IPR004437">
    <property type="entry name" value="ParB/RepB/Spo0J"/>
</dbReference>
<dbReference type="Gene3D" id="1.10.10.2830">
    <property type="match status" value="1"/>
</dbReference>
<dbReference type="SUPFAM" id="SSF110849">
    <property type="entry name" value="ParB/Sulfiredoxin"/>
    <property type="match status" value="1"/>
</dbReference>
<name>A0ABP5UYE8_9ACTN</name>
<comment type="caution">
    <text evidence="5">The sequence shown here is derived from an EMBL/GenBank/DDBJ whole genome shotgun (WGS) entry which is preliminary data.</text>
</comment>
<dbReference type="InterPro" id="IPR041468">
    <property type="entry name" value="HTH_ParB/Spo0J"/>
</dbReference>
<dbReference type="SUPFAM" id="SSF109709">
    <property type="entry name" value="KorB DNA-binding domain-like"/>
    <property type="match status" value="1"/>
</dbReference>
<dbReference type="Pfam" id="PF17762">
    <property type="entry name" value="HTH_ParB"/>
    <property type="match status" value="1"/>
</dbReference>
<dbReference type="NCBIfam" id="TIGR00180">
    <property type="entry name" value="parB_part"/>
    <property type="match status" value="1"/>
</dbReference>
<reference evidence="6" key="1">
    <citation type="journal article" date="2019" name="Int. J. Syst. Evol. Microbiol.">
        <title>The Global Catalogue of Microorganisms (GCM) 10K type strain sequencing project: providing services to taxonomists for standard genome sequencing and annotation.</title>
        <authorList>
            <consortium name="The Broad Institute Genomics Platform"/>
            <consortium name="The Broad Institute Genome Sequencing Center for Infectious Disease"/>
            <person name="Wu L."/>
            <person name="Ma J."/>
        </authorList>
    </citation>
    <scope>NUCLEOTIDE SEQUENCE [LARGE SCALE GENOMIC DNA]</scope>
    <source>
        <strain evidence="6">JCM 6921</strain>
    </source>
</reference>
<dbReference type="Gene3D" id="3.90.1530.30">
    <property type="match status" value="1"/>
</dbReference>
<feature type="region of interest" description="Disordered" evidence="3">
    <location>
        <begin position="1"/>
        <end position="36"/>
    </location>
</feature>
<evidence type="ECO:0000256" key="1">
    <source>
        <dbReference type="ARBA" id="ARBA00006295"/>
    </source>
</evidence>
<evidence type="ECO:0000313" key="6">
    <source>
        <dbReference type="Proteomes" id="UP001500058"/>
    </source>
</evidence>
<feature type="compositionally biased region" description="Polar residues" evidence="3">
    <location>
        <begin position="272"/>
        <end position="287"/>
    </location>
</feature>
<feature type="region of interest" description="Disordered" evidence="3">
    <location>
        <begin position="224"/>
        <end position="341"/>
    </location>
</feature>
<dbReference type="InterPro" id="IPR003115">
    <property type="entry name" value="ParB_N"/>
</dbReference>
<sequence length="384" mass="42515">MAASKKKTAWTDLLGTKPPAAAKETDAADEPQQPPVTVLMHTIVGNPENPRSEEDYTDDDPEFRELKASMKEIGQLQPLAVVSRGVYERAKPEVLTQARPKVREQLRKADWVVITGNRRLAAARQLGWTRVDIRVQDQLGDEEGRLDDAVIIENIHRKNIAPIKEAEFLKRMVEKYGSQDRVAERIGKSQMYVSHRLSLLKLAPDIQEQVDAGELKLKEARQLASRTEDHAEQRAQVAEIKRRAAEPKPRRKPETAPVQNPVLNPPVDGEETTPSAAVQNPVLNPSASGDEPASPAAVQNPVLNPPSRTGSAGAVPEPRAARGAGEVEPKREADLPHSGPSSIVEQLARMDEATFFETVRLLNQQARLRNAEMFRTMLKELETA</sequence>
<organism evidence="5 6">
    <name type="scientific">Streptomyces glaucosporus</name>
    <dbReference type="NCBI Taxonomy" id="284044"/>
    <lineage>
        <taxon>Bacteria</taxon>
        <taxon>Bacillati</taxon>
        <taxon>Actinomycetota</taxon>
        <taxon>Actinomycetes</taxon>
        <taxon>Kitasatosporales</taxon>
        <taxon>Streptomycetaceae</taxon>
        <taxon>Streptomyces</taxon>
    </lineage>
</organism>
<gene>
    <name evidence="5" type="ORF">GCM10010420_12770</name>
</gene>
<dbReference type="InterPro" id="IPR036086">
    <property type="entry name" value="ParB/Sulfiredoxin_sf"/>
</dbReference>
<evidence type="ECO:0000256" key="2">
    <source>
        <dbReference type="ARBA" id="ARBA00022829"/>
    </source>
</evidence>
<dbReference type="PANTHER" id="PTHR33375:SF1">
    <property type="entry name" value="CHROMOSOME-PARTITIONING PROTEIN PARB-RELATED"/>
    <property type="match status" value="1"/>
</dbReference>
<dbReference type="PANTHER" id="PTHR33375">
    <property type="entry name" value="CHROMOSOME-PARTITIONING PROTEIN PARB-RELATED"/>
    <property type="match status" value="1"/>
</dbReference>
<feature type="compositionally biased region" description="Basic and acidic residues" evidence="3">
    <location>
        <begin position="325"/>
        <end position="335"/>
    </location>
</feature>
<feature type="compositionally biased region" description="Basic and acidic residues" evidence="3">
    <location>
        <begin position="224"/>
        <end position="254"/>
    </location>
</feature>
<dbReference type="EMBL" id="BAAATJ010000004">
    <property type="protein sequence ID" value="GAA2390440.1"/>
    <property type="molecule type" value="Genomic_DNA"/>
</dbReference>
<accession>A0ABP5UYE8</accession>